<dbReference type="InterPro" id="IPR013767">
    <property type="entry name" value="PAS_fold"/>
</dbReference>
<dbReference type="Pfam" id="PF00512">
    <property type="entry name" value="HisKA"/>
    <property type="match status" value="1"/>
</dbReference>
<evidence type="ECO:0000313" key="14">
    <source>
        <dbReference type="Proteomes" id="UP000570595"/>
    </source>
</evidence>
<dbReference type="SMART" id="SM00044">
    <property type="entry name" value="CYCc"/>
    <property type="match status" value="1"/>
</dbReference>
<dbReference type="InterPro" id="IPR004358">
    <property type="entry name" value="Sig_transdc_His_kin-like_C"/>
</dbReference>
<dbReference type="InterPro" id="IPR036097">
    <property type="entry name" value="HisK_dim/P_sf"/>
</dbReference>
<dbReference type="PROSITE" id="PS50109">
    <property type="entry name" value="HIS_KIN"/>
    <property type="match status" value="1"/>
</dbReference>
<organism evidence="13 14">
    <name type="scientific">Perkinsus olseni</name>
    <name type="common">Perkinsus atlanticus</name>
    <dbReference type="NCBI Taxonomy" id="32597"/>
    <lineage>
        <taxon>Eukaryota</taxon>
        <taxon>Sar</taxon>
        <taxon>Alveolata</taxon>
        <taxon>Perkinsozoa</taxon>
        <taxon>Perkinsea</taxon>
        <taxon>Perkinsida</taxon>
        <taxon>Perkinsidae</taxon>
        <taxon>Perkinsus</taxon>
    </lineage>
</organism>
<dbReference type="SMART" id="SM00387">
    <property type="entry name" value="HATPase_c"/>
    <property type="match status" value="1"/>
</dbReference>
<dbReference type="PROSITE" id="PS50110">
    <property type="entry name" value="RESPONSE_REGULATORY"/>
    <property type="match status" value="1"/>
</dbReference>
<evidence type="ECO:0000256" key="6">
    <source>
        <dbReference type="PROSITE-ProRule" id="PRU00169"/>
    </source>
</evidence>
<dbReference type="InterPro" id="IPR001789">
    <property type="entry name" value="Sig_transdc_resp-reg_receiver"/>
</dbReference>
<feature type="domain" description="Histidine kinase" evidence="9">
    <location>
        <begin position="155"/>
        <end position="377"/>
    </location>
</feature>
<dbReference type="EMBL" id="JABAHT010000211">
    <property type="protein sequence ID" value="KAF4661040.1"/>
    <property type="molecule type" value="Genomic_DNA"/>
</dbReference>
<dbReference type="SUPFAM" id="SSF47384">
    <property type="entry name" value="Homodimeric domain of signal transducing histidine kinase"/>
    <property type="match status" value="1"/>
</dbReference>
<feature type="domain" description="Guanylate cyclase" evidence="12">
    <location>
        <begin position="635"/>
        <end position="765"/>
    </location>
</feature>
<dbReference type="PRINTS" id="PR00344">
    <property type="entry name" value="BCTRLSENSOR"/>
</dbReference>
<dbReference type="EC" id="2.7.13.3" evidence="2"/>
<gene>
    <name evidence="13" type="ORF">FOZ61_003600</name>
</gene>
<evidence type="ECO:0000259" key="12">
    <source>
        <dbReference type="PROSITE" id="PS50125"/>
    </source>
</evidence>
<dbReference type="GO" id="GO:0005886">
    <property type="term" value="C:plasma membrane"/>
    <property type="evidence" value="ECO:0007669"/>
    <property type="project" value="TreeGrafter"/>
</dbReference>
<dbReference type="Pfam" id="PF00211">
    <property type="entry name" value="Guanylate_cyc"/>
    <property type="match status" value="1"/>
</dbReference>
<dbReference type="GO" id="GO:0009190">
    <property type="term" value="P:cyclic nucleotide biosynthetic process"/>
    <property type="evidence" value="ECO:0007669"/>
    <property type="project" value="InterPro"/>
</dbReference>
<dbReference type="InterPro" id="IPR000014">
    <property type="entry name" value="PAS"/>
</dbReference>
<dbReference type="InterPro" id="IPR001054">
    <property type="entry name" value="A/G_cyclase"/>
</dbReference>
<accession>A0A7J6LPU1</accession>
<evidence type="ECO:0000256" key="3">
    <source>
        <dbReference type="ARBA" id="ARBA00022553"/>
    </source>
</evidence>
<feature type="domain" description="Response regulatory" evidence="10">
    <location>
        <begin position="466"/>
        <end position="588"/>
    </location>
</feature>
<evidence type="ECO:0000259" key="10">
    <source>
        <dbReference type="PROSITE" id="PS50110"/>
    </source>
</evidence>
<dbReference type="Gene3D" id="3.30.70.1230">
    <property type="entry name" value="Nucleotide cyclase"/>
    <property type="match status" value="1"/>
</dbReference>
<dbReference type="InterPro" id="IPR005467">
    <property type="entry name" value="His_kinase_dom"/>
</dbReference>
<dbReference type="Gene3D" id="1.10.287.130">
    <property type="match status" value="1"/>
</dbReference>
<dbReference type="PROSITE" id="PS50125">
    <property type="entry name" value="GUANYLATE_CYCLASE_2"/>
    <property type="match status" value="1"/>
</dbReference>
<dbReference type="Gene3D" id="3.30.450.20">
    <property type="entry name" value="PAS domain"/>
    <property type="match status" value="1"/>
</dbReference>
<evidence type="ECO:0000256" key="5">
    <source>
        <dbReference type="ARBA" id="ARBA00022777"/>
    </source>
</evidence>
<dbReference type="PROSITE" id="PS50112">
    <property type="entry name" value="PAS"/>
    <property type="match status" value="1"/>
</dbReference>
<comment type="catalytic activity">
    <reaction evidence="1">
        <text>ATP + protein L-histidine = ADP + protein N-phospho-L-histidine.</text>
        <dbReference type="EC" id="2.7.13.3"/>
    </reaction>
</comment>
<dbReference type="InterPro" id="IPR035965">
    <property type="entry name" value="PAS-like_dom_sf"/>
</dbReference>
<dbReference type="InterPro" id="IPR011006">
    <property type="entry name" value="CheY-like_superfamily"/>
</dbReference>
<dbReference type="Gene3D" id="3.40.50.2300">
    <property type="match status" value="1"/>
</dbReference>
<evidence type="ECO:0000256" key="1">
    <source>
        <dbReference type="ARBA" id="ARBA00000085"/>
    </source>
</evidence>
<feature type="coiled-coil region" evidence="7">
    <location>
        <begin position="1203"/>
        <end position="1237"/>
    </location>
</feature>
<name>A0A7J6LPU1_PEROL</name>
<evidence type="ECO:0000313" key="13">
    <source>
        <dbReference type="EMBL" id="KAF4661040.1"/>
    </source>
</evidence>
<comment type="caution">
    <text evidence="13">The sequence shown here is derived from an EMBL/GenBank/DDBJ whole genome shotgun (WGS) entry which is preliminary data.</text>
</comment>
<dbReference type="InterPro" id="IPR029787">
    <property type="entry name" value="Nucleotide_cyclase"/>
</dbReference>
<dbReference type="Gene3D" id="3.30.565.10">
    <property type="entry name" value="Histidine kinase-like ATPase, C-terminal domain"/>
    <property type="match status" value="1"/>
</dbReference>
<evidence type="ECO:0000256" key="8">
    <source>
        <dbReference type="SAM" id="MobiDB-lite"/>
    </source>
</evidence>
<keyword evidence="5" id="KW-0418">Kinase</keyword>
<dbReference type="CDD" id="cd00130">
    <property type="entry name" value="PAS"/>
    <property type="match status" value="1"/>
</dbReference>
<feature type="region of interest" description="Disordered" evidence="8">
    <location>
        <begin position="412"/>
        <end position="441"/>
    </location>
</feature>
<dbReference type="OrthoDB" id="427160at2759"/>
<reference evidence="13 14" key="1">
    <citation type="submission" date="2020-04" db="EMBL/GenBank/DDBJ databases">
        <title>Perkinsus olseni comparative genomics.</title>
        <authorList>
            <person name="Bogema D.R."/>
        </authorList>
    </citation>
    <scope>NUCLEOTIDE SEQUENCE [LARGE SCALE GENOMIC DNA]</scope>
    <source>
        <strain evidence="13">ATCC PRA-179</strain>
    </source>
</reference>
<dbReference type="SUPFAM" id="SSF55073">
    <property type="entry name" value="Nucleotide cyclase"/>
    <property type="match status" value="1"/>
</dbReference>
<dbReference type="InterPro" id="IPR003594">
    <property type="entry name" value="HATPase_dom"/>
</dbReference>
<dbReference type="NCBIfam" id="TIGR00229">
    <property type="entry name" value="sensory_box"/>
    <property type="match status" value="1"/>
</dbReference>
<dbReference type="SMART" id="SM00448">
    <property type="entry name" value="REC"/>
    <property type="match status" value="1"/>
</dbReference>
<evidence type="ECO:0000256" key="2">
    <source>
        <dbReference type="ARBA" id="ARBA00012438"/>
    </source>
</evidence>
<dbReference type="SMART" id="SM00388">
    <property type="entry name" value="HisKA"/>
    <property type="match status" value="1"/>
</dbReference>
<proteinExistence type="predicted"/>
<feature type="domain" description="PAS" evidence="11">
    <location>
        <begin position="14"/>
        <end position="53"/>
    </location>
</feature>
<dbReference type="Pfam" id="PF00989">
    <property type="entry name" value="PAS"/>
    <property type="match status" value="1"/>
</dbReference>
<evidence type="ECO:0000259" key="9">
    <source>
        <dbReference type="PROSITE" id="PS50109"/>
    </source>
</evidence>
<protein>
    <recommendedName>
        <fullName evidence="2">histidine kinase</fullName>
        <ecNumber evidence="2">2.7.13.3</ecNumber>
    </recommendedName>
</protein>
<dbReference type="Proteomes" id="UP000570595">
    <property type="component" value="Unassembled WGS sequence"/>
</dbReference>
<dbReference type="FunFam" id="3.30.565.10:FF:000006">
    <property type="entry name" value="Sensor histidine kinase WalK"/>
    <property type="match status" value="1"/>
</dbReference>
<dbReference type="InterPro" id="IPR036890">
    <property type="entry name" value="HATPase_C_sf"/>
</dbReference>
<evidence type="ECO:0000259" key="11">
    <source>
        <dbReference type="PROSITE" id="PS50112"/>
    </source>
</evidence>
<dbReference type="GO" id="GO:0009927">
    <property type="term" value="F:histidine phosphotransfer kinase activity"/>
    <property type="evidence" value="ECO:0007669"/>
    <property type="project" value="TreeGrafter"/>
</dbReference>
<keyword evidence="7" id="KW-0175">Coiled coil</keyword>
<dbReference type="InterPro" id="IPR003661">
    <property type="entry name" value="HisK_dim/P_dom"/>
</dbReference>
<dbReference type="Pfam" id="PF02518">
    <property type="entry name" value="HATPase_c"/>
    <property type="match status" value="1"/>
</dbReference>
<dbReference type="PANTHER" id="PTHR43047">
    <property type="entry name" value="TWO-COMPONENT HISTIDINE PROTEIN KINASE"/>
    <property type="match status" value="1"/>
</dbReference>
<dbReference type="Pfam" id="PF00072">
    <property type="entry name" value="Response_reg"/>
    <property type="match status" value="1"/>
</dbReference>
<dbReference type="GO" id="GO:0000155">
    <property type="term" value="F:phosphorelay sensor kinase activity"/>
    <property type="evidence" value="ECO:0007669"/>
    <property type="project" value="InterPro"/>
</dbReference>
<dbReference type="GO" id="GO:0006355">
    <property type="term" value="P:regulation of DNA-templated transcription"/>
    <property type="evidence" value="ECO:0007669"/>
    <property type="project" value="InterPro"/>
</dbReference>
<comment type="caution">
    <text evidence="6">Lacks conserved residue(s) required for the propagation of feature annotation.</text>
</comment>
<dbReference type="SUPFAM" id="SSF55874">
    <property type="entry name" value="ATPase domain of HSP90 chaperone/DNA topoisomerase II/histidine kinase"/>
    <property type="match status" value="1"/>
</dbReference>
<keyword evidence="4" id="KW-0808">Transferase</keyword>
<evidence type="ECO:0000256" key="7">
    <source>
        <dbReference type="SAM" id="Coils"/>
    </source>
</evidence>
<evidence type="ECO:0000256" key="4">
    <source>
        <dbReference type="ARBA" id="ARBA00022679"/>
    </source>
</evidence>
<sequence>MTASGPYWDGVQGLMDNLTDMMVLADKKGNIVHANAAVEIITGHVAAYLVGQNVTVLMADEFAVNHQNFVDSFVSKTDSNRKEGLRRKNSFTVCKVVRPIKGQLKKKDGSVISVEMVINHLSEEPRSQDYFLMAHIKDLTKQEMAERQQQDFLAGVAHELRTPLNGIIGLSDALIKTEQNKGRTKHLKMINSCGVRLVGLVNMIMDVSALRDGKMQLNLTKTVNCNEICEEVWELMSMAVDKNGKKIKKESVDLQIDCDPDLPLIEGDKERLSQVIFNLVNNALKFTPSGFVRIGSKFEEETGTLLLYVADSGQGIKKENLTKIFEAFGQEEEGKGGGLGLGLAICTKVSELHGGKIWVESELGKGSQFYVSLPQRIADEVKVAGGAHEGGKTPTASAFLTAQMESGDARMAKRHSSATKGLLSAGGEDDDGDGDAASGADVDDEFGEVTLQEEAQRRLAEAGSISVLSCDDVVKNHEGLENILDKDAGFEYKRSLDGYDCIETLESCALPDILLISGDMTTKSVGGMTGFEVLDIVRREFQLSLPVIMITNELTNDGKLGAVKHFANDVVQRSVEKEELSARIQSLVVRKLMDDISYERKVNNEMMQRTLPKNVLGSISKNEGSLVANKFESVTFLYGMMKEFEIIQEIVPISQLCVLLNKMTTVFDLFLKPHDVFRVEMDGSGVLVVCGHDRQEEHVENVLAYGKDVLGGLAQSNIKVAGKSVEFLIGVATGPSYGGLIVGSGHSMPSYSFFGETVDLAKHMAITGIGNHVHCTEATKVEIDKEYEGSGLYEFEERGTLGAKESGQGGVRTFLMKESVEEDLTQYKSNTLDITLMNGLAGGHGGGGSGADAVAEFEYQVKELEYRIKVMKGSTDETHMLETELKAKGKVCPSALLSIAEPIECLLDSLSSAVGGPKEGSGDLVPPVCEQLQSLASEMASACTVVDAANSSLRVCNKVAQRANVMVDCGTGQRMALTAEQGESMAAILEDVIQAVNIASGEIPEGEGGPPNIVELADEMASIQQVVDQLASQYSTLMLFVQQQKMSLGPAATTPASADAFSSVSRMNMLASNAIGGGGGMDVMLQQQLMVKDTEIRTANQTITELNSQIAKFQSGDIDVGGLTREIVKLKTDIAQKDMMLQQCAGGGGFGGFGMGVNSADASGGAASQEVYQELLLTQQDCRHLQLELEWYHSKLQELVVSTNHLAQDNTQLQRELREAQLLLSEQERQLRHQEIRLHGMSGGSPAAKSANLTASGAWMRPLAAPTSADAASLYASLGSEATSKMRTLKMP</sequence>
<dbReference type="SUPFAM" id="SSF55785">
    <property type="entry name" value="PYP-like sensor domain (PAS domain)"/>
    <property type="match status" value="1"/>
</dbReference>
<dbReference type="SUPFAM" id="SSF52172">
    <property type="entry name" value="CheY-like"/>
    <property type="match status" value="1"/>
</dbReference>
<dbReference type="CDD" id="cd00082">
    <property type="entry name" value="HisKA"/>
    <property type="match status" value="1"/>
</dbReference>
<keyword evidence="3" id="KW-0597">Phosphoprotein</keyword>
<dbReference type="PANTHER" id="PTHR43047:SF72">
    <property type="entry name" value="OSMOSENSING HISTIDINE PROTEIN KINASE SLN1"/>
    <property type="match status" value="1"/>
</dbReference>